<feature type="domain" description="F-box" evidence="1">
    <location>
        <begin position="88"/>
        <end position="145"/>
    </location>
</feature>
<dbReference type="Proteomes" id="UP000298061">
    <property type="component" value="Unassembled WGS sequence"/>
</dbReference>
<comment type="caution">
    <text evidence="2">The sequence shown here is derived from an EMBL/GenBank/DDBJ whole genome shotgun (WGS) entry which is preliminary data.</text>
</comment>
<evidence type="ECO:0000313" key="2">
    <source>
        <dbReference type="EMBL" id="TFY73453.1"/>
    </source>
</evidence>
<evidence type="ECO:0000259" key="1">
    <source>
        <dbReference type="Pfam" id="PF12937"/>
    </source>
</evidence>
<organism evidence="2 3">
    <name type="scientific">Hericium alpestre</name>
    <dbReference type="NCBI Taxonomy" id="135208"/>
    <lineage>
        <taxon>Eukaryota</taxon>
        <taxon>Fungi</taxon>
        <taxon>Dikarya</taxon>
        <taxon>Basidiomycota</taxon>
        <taxon>Agaricomycotina</taxon>
        <taxon>Agaricomycetes</taxon>
        <taxon>Russulales</taxon>
        <taxon>Hericiaceae</taxon>
        <taxon>Hericium</taxon>
    </lineage>
</organism>
<accession>A0A4Y9ZI01</accession>
<proteinExistence type="predicted"/>
<gene>
    <name evidence="2" type="ORF">EWM64_g10559</name>
</gene>
<reference evidence="2 3" key="1">
    <citation type="submission" date="2019-02" db="EMBL/GenBank/DDBJ databases">
        <title>Genome sequencing of the rare red list fungi Hericium alpestre (H. flagellum).</title>
        <authorList>
            <person name="Buettner E."/>
            <person name="Kellner H."/>
        </authorList>
    </citation>
    <scope>NUCLEOTIDE SEQUENCE [LARGE SCALE GENOMIC DNA]</scope>
    <source>
        <strain evidence="2 3">DSM 108284</strain>
    </source>
</reference>
<evidence type="ECO:0000313" key="3">
    <source>
        <dbReference type="Proteomes" id="UP000298061"/>
    </source>
</evidence>
<dbReference type="STRING" id="135208.A0A4Y9ZI01"/>
<dbReference type="Gene3D" id="3.80.10.10">
    <property type="entry name" value="Ribonuclease Inhibitor"/>
    <property type="match status" value="1"/>
</dbReference>
<dbReference type="InterPro" id="IPR036047">
    <property type="entry name" value="F-box-like_dom_sf"/>
</dbReference>
<dbReference type="Gene3D" id="1.20.1280.50">
    <property type="match status" value="1"/>
</dbReference>
<dbReference type="EMBL" id="SFCI01002843">
    <property type="protein sequence ID" value="TFY73453.1"/>
    <property type="molecule type" value="Genomic_DNA"/>
</dbReference>
<dbReference type="OrthoDB" id="3172239at2759"/>
<dbReference type="Pfam" id="PF12937">
    <property type="entry name" value="F-box-like"/>
    <property type="match status" value="1"/>
</dbReference>
<dbReference type="InterPro" id="IPR032675">
    <property type="entry name" value="LRR_dom_sf"/>
</dbReference>
<dbReference type="InterPro" id="IPR001810">
    <property type="entry name" value="F-box_dom"/>
</dbReference>
<dbReference type="SUPFAM" id="SSF81383">
    <property type="entry name" value="F-box domain"/>
    <property type="match status" value="1"/>
</dbReference>
<name>A0A4Y9ZI01_9AGAM</name>
<protein>
    <recommendedName>
        <fullName evidence="1">F-box domain-containing protein</fullName>
    </recommendedName>
</protein>
<keyword evidence="3" id="KW-1185">Reference proteome</keyword>
<dbReference type="SUPFAM" id="SSF52047">
    <property type="entry name" value="RNI-like"/>
    <property type="match status" value="1"/>
</dbReference>
<sequence>MPSRTDDYTTSEWVTSLFPPDFGLRIKSSPQTFWSTLVQFRLIQTKGISPRDKSGTVVHARQTLNAELSAMHLAMCSLRTRYNALSPISALPAEVLARIFQFCTAMWLPAEELKDPLGWIKVTHVCRLWRHVALQFPNLWSDICFTLGPQCAKAMLARSKLAPISIHLDMTTVSERNFSYLCEHFPHTRQLLLAGPSNILKSIIDAFPRPPAILESMDINAETSFPSDSFELPEAIAGIHPPSLRRLSLRAFWVPWSAPILRSLTYLQIQLLKPRNSPAGPYSGSSWDTLIGALRNMPTLEHLILKDCFPSASFQDVGSDALQLPRLKALLLKGPSAACFSIARQLQIAPSCRVQLRCNDDANIAEILPFLTAHVSGGADLPPWGVLSLIHREQFCLELWRLPDTLIFERDRFNFKPKTYADVVIAFHSQEQSLRPFEALCQAMPLQTIRMLCIGVDVDTSYSDWSDLLGQCKNVERASIYGDHGTSFCTALGMAVDYTSASKLENCKQEDLFLGNLKTLQLSWVDFRHWRHDDGRDVDHLRLTRWLTNRRRVQAVPKLAIELKACSIKQSWVRKLKKEAVVTWDGDEGECED</sequence>
<dbReference type="AlphaFoldDB" id="A0A4Y9ZI01"/>